<feature type="active site" description="Proton acceptor" evidence="4">
    <location>
        <position position="236"/>
    </location>
</feature>
<feature type="domain" description="O-methyltransferase C-terminal" evidence="5">
    <location>
        <begin position="101"/>
        <end position="303"/>
    </location>
</feature>
<proteinExistence type="predicted"/>
<dbReference type="PANTHER" id="PTHR43712:SF2">
    <property type="entry name" value="O-METHYLTRANSFERASE CICE"/>
    <property type="match status" value="1"/>
</dbReference>
<evidence type="ECO:0000256" key="2">
    <source>
        <dbReference type="ARBA" id="ARBA00022679"/>
    </source>
</evidence>
<keyword evidence="3" id="KW-0949">S-adenosyl-L-methionine</keyword>
<dbReference type="Gene3D" id="1.10.287.1350">
    <property type="match status" value="1"/>
</dbReference>
<dbReference type="PROSITE" id="PS51683">
    <property type="entry name" value="SAM_OMT_II"/>
    <property type="match status" value="1"/>
</dbReference>
<gene>
    <name evidence="7" type="ORF">FOY51_06335</name>
</gene>
<keyword evidence="1 7" id="KW-0489">Methyltransferase</keyword>
<dbReference type="Pfam" id="PF08100">
    <property type="entry name" value="Dimerisation"/>
    <property type="match status" value="1"/>
</dbReference>
<dbReference type="GO" id="GO:0046983">
    <property type="term" value="F:protein dimerization activity"/>
    <property type="evidence" value="ECO:0007669"/>
    <property type="project" value="InterPro"/>
</dbReference>
<accession>A0A5A7SHT0</accession>
<dbReference type="EMBL" id="VLNY01000002">
    <property type="protein sequence ID" value="KAA0024163.1"/>
    <property type="molecule type" value="Genomic_DNA"/>
</dbReference>
<dbReference type="Proteomes" id="UP000322244">
    <property type="component" value="Unassembled WGS sequence"/>
</dbReference>
<evidence type="ECO:0000256" key="1">
    <source>
        <dbReference type="ARBA" id="ARBA00022603"/>
    </source>
</evidence>
<evidence type="ECO:0000313" key="7">
    <source>
        <dbReference type="EMBL" id="KAA0024163.1"/>
    </source>
</evidence>
<sequence>MSTENLTDLMTPMAVRVAATLRIADHIEAGEDQCDRLAAITHSDPSTLARLMRFLVVRSVFDEPEPGRYALNAYSRRLRTGEQMQAWLDLEGAGARIELSYTDLLHTVRTGTAAWEHFYGKPMWEDFAERPAQDESFNRLMELHCQWLAPSLIEAYDWSNVGHIVDVGGGNGALLAEILGAQPHLKGTVFDQPHLEAQASNLIQQSGLDGRCSFAGGSFFDAVPAADVYVLANVLHNWPDAEATKILSRCVDAAPDAPILNVEWAITDGNPLRETEMDLRNLVLMNGKERTVGELEDIGHEAGVAVRKVVKLKSGLSMVIMGSA</sequence>
<dbReference type="InterPro" id="IPR036390">
    <property type="entry name" value="WH_DNA-bd_sf"/>
</dbReference>
<keyword evidence="2 7" id="KW-0808">Transferase</keyword>
<organism evidence="7 8">
    <name type="scientific">Antrihabitans cavernicola</name>
    <dbReference type="NCBI Taxonomy" id="2495913"/>
    <lineage>
        <taxon>Bacteria</taxon>
        <taxon>Bacillati</taxon>
        <taxon>Actinomycetota</taxon>
        <taxon>Actinomycetes</taxon>
        <taxon>Mycobacteriales</taxon>
        <taxon>Nocardiaceae</taxon>
        <taxon>Antrihabitans</taxon>
    </lineage>
</organism>
<reference evidence="7 8" key="1">
    <citation type="submission" date="2019-07" db="EMBL/GenBank/DDBJ databases">
        <title>Rhodococcus cavernicolus sp. nov., isolated from a cave.</title>
        <authorList>
            <person name="Lee S.D."/>
        </authorList>
    </citation>
    <scope>NUCLEOTIDE SEQUENCE [LARGE SCALE GENOMIC DNA]</scope>
    <source>
        <strain evidence="7 8">C1-24</strain>
    </source>
</reference>
<dbReference type="GO" id="GO:0032259">
    <property type="term" value="P:methylation"/>
    <property type="evidence" value="ECO:0007669"/>
    <property type="project" value="UniProtKB-KW"/>
</dbReference>
<protein>
    <submittedName>
        <fullName evidence="7">Methyltransferase</fullName>
    </submittedName>
</protein>
<dbReference type="PIRSF" id="PIRSF005739">
    <property type="entry name" value="O-mtase"/>
    <property type="match status" value="1"/>
</dbReference>
<dbReference type="GO" id="GO:0008171">
    <property type="term" value="F:O-methyltransferase activity"/>
    <property type="evidence" value="ECO:0007669"/>
    <property type="project" value="InterPro"/>
</dbReference>
<evidence type="ECO:0000259" key="6">
    <source>
        <dbReference type="Pfam" id="PF08100"/>
    </source>
</evidence>
<evidence type="ECO:0000256" key="3">
    <source>
        <dbReference type="ARBA" id="ARBA00022691"/>
    </source>
</evidence>
<dbReference type="RefSeq" id="WP_149429324.1">
    <property type="nucleotide sequence ID" value="NZ_VLNY01000002.1"/>
</dbReference>
<dbReference type="Pfam" id="PF00891">
    <property type="entry name" value="Methyltransf_2"/>
    <property type="match status" value="1"/>
</dbReference>
<dbReference type="OrthoDB" id="4145676at2"/>
<dbReference type="InterPro" id="IPR001077">
    <property type="entry name" value="COMT_C"/>
</dbReference>
<comment type="caution">
    <text evidence="7">The sequence shown here is derived from an EMBL/GenBank/DDBJ whole genome shotgun (WGS) entry which is preliminary data.</text>
</comment>
<name>A0A5A7SHT0_9NOCA</name>
<dbReference type="AlphaFoldDB" id="A0A5A7SHT0"/>
<dbReference type="Gene3D" id="1.10.10.10">
    <property type="entry name" value="Winged helix-like DNA-binding domain superfamily/Winged helix DNA-binding domain"/>
    <property type="match status" value="1"/>
</dbReference>
<dbReference type="InterPro" id="IPR012967">
    <property type="entry name" value="COMT_dimerisation"/>
</dbReference>
<keyword evidence="8" id="KW-1185">Reference proteome</keyword>
<dbReference type="SUPFAM" id="SSF46785">
    <property type="entry name" value="Winged helix' DNA-binding domain"/>
    <property type="match status" value="1"/>
</dbReference>
<evidence type="ECO:0000256" key="4">
    <source>
        <dbReference type="PIRSR" id="PIRSR005739-1"/>
    </source>
</evidence>
<evidence type="ECO:0000259" key="5">
    <source>
        <dbReference type="Pfam" id="PF00891"/>
    </source>
</evidence>
<dbReference type="InterPro" id="IPR029063">
    <property type="entry name" value="SAM-dependent_MTases_sf"/>
</dbReference>
<dbReference type="SUPFAM" id="SSF53335">
    <property type="entry name" value="S-adenosyl-L-methionine-dependent methyltransferases"/>
    <property type="match status" value="1"/>
</dbReference>
<dbReference type="InterPro" id="IPR016461">
    <property type="entry name" value="COMT-like"/>
</dbReference>
<evidence type="ECO:0000313" key="8">
    <source>
        <dbReference type="Proteomes" id="UP000322244"/>
    </source>
</evidence>
<feature type="domain" description="O-methyltransferase dimerisation" evidence="6">
    <location>
        <begin position="9"/>
        <end position="78"/>
    </location>
</feature>
<dbReference type="PANTHER" id="PTHR43712">
    <property type="entry name" value="PUTATIVE (AFU_ORTHOLOGUE AFUA_4G14580)-RELATED"/>
    <property type="match status" value="1"/>
</dbReference>
<dbReference type="Gene3D" id="3.40.50.150">
    <property type="entry name" value="Vaccinia Virus protein VP39"/>
    <property type="match status" value="1"/>
</dbReference>
<dbReference type="InterPro" id="IPR036388">
    <property type="entry name" value="WH-like_DNA-bd_sf"/>
</dbReference>